<dbReference type="AlphaFoldDB" id="A0AA36EHI4"/>
<proteinExistence type="predicted"/>
<gene>
    <name evidence="2" type="ORF">LSALG_LOCUS35717</name>
</gene>
<dbReference type="EMBL" id="OX465084">
    <property type="protein sequence ID" value="CAI9296876.1"/>
    <property type="molecule type" value="Genomic_DNA"/>
</dbReference>
<feature type="region of interest" description="Disordered" evidence="1">
    <location>
        <begin position="89"/>
        <end position="158"/>
    </location>
</feature>
<evidence type="ECO:0000256" key="1">
    <source>
        <dbReference type="SAM" id="MobiDB-lite"/>
    </source>
</evidence>
<dbReference type="Proteomes" id="UP001177003">
    <property type="component" value="Chromosome 8"/>
</dbReference>
<reference evidence="2" key="1">
    <citation type="submission" date="2023-04" db="EMBL/GenBank/DDBJ databases">
        <authorList>
            <person name="Vijverberg K."/>
            <person name="Xiong W."/>
            <person name="Schranz E."/>
        </authorList>
    </citation>
    <scope>NUCLEOTIDE SEQUENCE</scope>
</reference>
<accession>A0AA36EHI4</accession>
<sequence>MFQIVRGNAAIRQNHLYPRILRWFHIRMLTWEKVCDVFDVDQDEVHLHKKKMLASDIECSTPHYLSYITNMNCESSDVSSSVRYNFRKDRNENVDGSPRVSNRVNEDDDVDNPPEFDCRKQKQIVKEKEKKKKKKVVSSKSVDAENHIPEPPIAKPSRPVRLLKPSQYLSSPYVSISSKCPRDRTSGVIRNEPPPLYLLAIPDTFIGAHVDIWRMLLNERRPNDARWTIMSSSFFGACEMFQWAGSVMEISLTHWMDVNLG</sequence>
<evidence type="ECO:0000313" key="3">
    <source>
        <dbReference type="Proteomes" id="UP001177003"/>
    </source>
</evidence>
<protein>
    <submittedName>
        <fullName evidence="2">Uncharacterized protein</fullName>
    </submittedName>
</protein>
<evidence type="ECO:0000313" key="2">
    <source>
        <dbReference type="EMBL" id="CAI9296876.1"/>
    </source>
</evidence>
<name>A0AA36EHI4_LACSI</name>
<keyword evidence="3" id="KW-1185">Reference proteome</keyword>
<feature type="compositionally biased region" description="Basic and acidic residues" evidence="1">
    <location>
        <begin position="116"/>
        <end position="128"/>
    </location>
</feature>
<organism evidence="2 3">
    <name type="scientific">Lactuca saligna</name>
    <name type="common">Willowleaf lettuce</name>
    <dbReference type="NCBI Taxonomy" id="75948"/>
    <lineage>
        <taxon>Eukaryota</taxon>
        <taxon>Viridiplantae</taxon>
        <taxon>Streptophyta</taxon>
        <taxon>Embryophyta</taxon>
        <taxon>Tracheophyta</taxon>
        <taxon>Spermatophyta</taxon>
        <taxon>Magnoliopsida</taxon>
        <taxon>eudicotyledons</taxon>
        <taxon>Gunneridae</taxon>
        <taxon>Pentapetalae</taxon>
        <taxon>asterids</taxon>
        <taxon>campanulids</taxon>
        <taxon>Asterales</taxon>
        <taxon>Asteraceae</taxon>
        <taxon>Cichorioideae</taxon>
        <taxon>Cichorieae</taxon>
        <taxon>Lactucinae</taxon>
        <taxon>Lactuca</taxon>
    </lineage>
</organism>